<dbReference type="SUPFAM" id="SSF56059">
    <property type="entry name" value="Glutathione synthetase ATP-binding domain-like"/>
    <property type="match status" value="1"/>
</dbReference>
<dbReference type="Proteomes" id="UP001211894">
    <property type="component" value="Unassembled WGS sequence"/>
</dbReference>
<reference evidence="1 2" key="1">
    <citation type="submission" date="2023-01" db="EMBL/GenBank/DDBJ databases">
        <title>Bacillus changyiensis sp. nov., isolated from a coastal deposit.</title>
        <authorList>
            <person name="Xiao G."/>
            <person name="Lai Q."/>
            <person name="Hu Z."/>
            <person name="Shao Z."/>
        </authorList>
    </citation>
    <scope>NUCLEOTIDE SEQUENCE [LARGE SCALE GENOMIC DNA]</scope>
    <source>
        <strain evidence="1 2">CLL-7-23</strain>
    </source>
</reference>
<dbReference type="EMBL" id="JAQKAB010000017">
    <property type="protein sequence ID" value="MDA7028433.1"/>
    <property type="molecule type" value="Genomic_DNA"/>
</dbReference>
<accession>A0ABT4X883</accession>
<dbReference type="RefSeq" id="WP_271342251.1">
    <property type="nucleotide sequence ID" value="NZ_JAQKAB010000017.1"/>
</dbReference>
<organism evidence="1 2">
    <name type="scientific">Bacillus changyiensis</name>
    <dbReference type="NCBI Taxonomy" id="3004103"/>
    <lineage>
        <taxon>Bacteria</taxon>
        <taxon>Bacillati</taxon>
        <taxon>Bacillota</taxon>
        <taxon>Bacilli</taxon>
        <taxon>Bacillales</taxon>
        <taxon>Bacillaceae</taxon>
        <taxon>Bacillus</taxon>
    </lineage>
</organism>
<protein>
    <submittedName>
        <fullName evidence="1">YheC/YheD family protein</fullName>
    </submittedName>
</protein>
<proteinExistence type="predicted"/>
<gene>
    <name evidence="1" type="ORF">PJ311_17995</name>
</gene>
<comment type="caution">
    <text evidence="1">The sequence shown here is derived from an EMBL/GenBank/DDBJ whole genome shotgun (WGS) entry which is preliminary data.</text>
</comment>
<dbReference type="Pfam" id="PF14398">
    <property type="entry name" value="ATPgrasp_YheCD"/>
    <property type="match status" value="1"/>
</dbReference>
<evidence type="ECO:0000313" key="1">
    <source>
        <dbReference type="EMBL" id="MDA7028433.1"/>
    </source>
</evidence>
<evidence type="ECO:0000313" key="2">
    <source>
        <dbReference type="Proteomes" id="UP001211894"/>
    </source>
</evidence>
<keyword evidence="2" id="KW-1185">Reference proteome</keyword>
<name>A0ABT4X883_9BACI</name>
<dbReference type="InterPro" id="IPR026838">
    <property type="entry name" value="YheC/D"/>
</dbReference>
<sequence length="449" mass="51012">MIDERFAVGIHQNSENKMVLPSILKRDEFLYVAFGTNVERCHISFDSDLQHTILLSENLYRALRIPYRGKAALLFHDKTVYIGPLIGIFTAGFTKSEVEPVKGRSLFFAKLLMMDLPLGGFCYLFGAHHIQWEDGSVKGLIFRNNSWEQITAPLPNVVYDRLPNRQAENANFLQATKKRLINEYQIPWFNPRFFNKWELYEALQQDESTANLLPYSVLEPNAKTIETMINQYQMIYLKPVDGSLGNGIVQLSKQTTNKIVAKSKEGQQIFSSATAFLDQYKQMDYLAQQGIERMKVDGQPADFRVHTNKNRNGNWTVTAIAVKIAKTGGCTTHMSSGGIVKTLSQINCHPQERLLILQKLTKTALTISCVLDQKITGLIGEIGIDLGIDLPGHVWVFEANSRPGRGIFTHPSLTSVSRLTNRRNFEYASYLTEQAIQYPEKMWQSEIHL</sequence>